<dbReference type="Proteomes" id="UP000682733">
    <property type="component" value="Unassembled WGS sequence"/>
</dbReference>
<dbReference type="Proteomes" id="UP000677228">
    <property type="component" value="Unassembled WGS sequence"/>
</dbReference>
<dbReference type="AlphaFoldDB" id="A0A8S2V6N6"/>
<dbReference type="EMBL" id="CAJNOK010046127">
    <property type="protein sequence ID" value="CAF1581850.1"/>
    <property type="molecule type" value="Genomic_DNA"/>
</dbReference>
<name>A0A8S2V6N6_9BILA</name>
<accession>A0A8S2V6N6</accession>
<evidence type="ECO:0000313" key="2">
    <source>
        <dbReference type="EMBL" id="CAF1581850.1"/>
    </source>
</evidence>
<evidence type="ECO:0000256" key="1">
    <source>
        <dbReference type="SAM" id="MobiDB-lite"/>
    </source>
</evidence>
<feature type="region of interest" description="Disordered" evidence="1">
    <location>
        <begin position="1"/>
        <end position="20"/>
    </location>
</feature>
<protein>
    <submittedName>
        <fullName evidence="3">Uncharacterized protein</fullName>
    </submittedName>
</protein>
<reference evidence="3" key="1">
    <citation type="submission" date="2021-02" db="EMBL/GenBank/DDBJ databases">
        <authorList>
            <person name="Nowell W R."/>
        </authorList>
    </citation>
    <scope>NUCLEOTIDE SEQUENCE</scope>
</reference>
<organism evidence="3 4">
    <name type="scientific">Didymodactylos carnosus</name>
    <dbReference type="NCBI Taxonomy" id="1234261"/>
    <lineage>
        <taxon>Eukaryota</taxon>
        <taxon>Metazoa</taxon>
        <taxon>Spiralia</taxon>
        <taxon>Gnathifera</taxon>
        <taxon>Rotifera</taxon>
        <taxon>Eurotatoria</taxon>
        <taxon>Bdelloidea</taxon>
        <taxon>Philodinida</taxon>
        <taxon>Philodinidae</taxon>
        <taxon>Didymodactylos</taxon>
    </lineage>
</organism>
<sequence>MPIMVSAKQTNKNPTMMRPAGGFNIECDPQILIPASVRQDRNKPVLPTSTPSCRNIPHDAVDKLIIVNKT</sequence>
<feature type="non-terminal residue" evidence="3">
    <location>
        <position position="70"/>
    </location>
</feature>
<dbReference type="EMBL" id="CAJOBA010069245">
    <property type="protein sequence ID" value="CAF4381629.1"/>
    <property type="molecule type" value="Genomic_DNA"/>
</dbReference>
<gene>
    <name evidence="2" type="ORF">OVA965_LOCUS41022</name>
    <name evidence="3" type="ORF">TMI583_LOCUS42574</name>
</gene>
<proteinExistence type="predicted"/>
<comment type="caution">
    <text evidence="3">The sequence shown here is derived from an EMBL/GenBank/DDBJ whole genome shotgun (WGS) entry which is preliminary data.</text>
</comment>
<evidence type="ECO:0000313" key="4">
    <source>
        <dbReference type="Proteomes" id="UP000682733"/>
    </source>
</evidence>
<evidence type="ECO:0000313" key="3">
    <source>
        <dbReference type="EMBL" id="CAF4381629.1"/>
    </source>
</evidence>